<feature type="domain" description="BLUF" evidence="1">
    <location>
        <begin position="2"/>
        <end position="93"/>
    </location>
</feature>
<dbReference type="InterPro" id="IPR007024">
    <property type="entry name" value="BLUF_domain"/>
</dbReference>
<dbReference type="SUPFAM" id="SSF54975">
    <property type="entry name" value="Acylphosphatase/BLUF domain-like"/>
    <property type="match status" value="1"/>
</dbReference>
<dbReference type="InterPro" id="IPR036046">
    <property type="entry name" value="Acylphosphatase-like_dom_sf"/>
</dbReference>
<sequence length="135" mass="15857">MIKTICYISDSIKYDNLDKIKALYKRAKANNLKNNITGVLIYKSGNFLQVLEGKPANVDFTFNKIKHDPRHSNLFKVIDTEIEHRIFEDYNFGFTIINNKDELKNLLEYFDWLKAAENKIANKVIAMVENFIDYE</sequence>
<protein>
    <submittedName>
        <fullName evidence="2">BLUF domain-containing protein</fullName>
    </submittedName>
</protein>
<name>A0ABW5JS47_9FLAO</name>
<accession>A0ABW5JS47</accession>
<dbReference type="RefSeq" id="WP_388017571.1">
    <property type="nucleotide sequence ID" value="NZ_JBHUDT010000003.1"/>
</dbReference>
<dbReference type="SMART" id="SM01034">
    <property type="entry name" value="BLUF"/>
    <property type="match status" value="1"/>
</dbReference>
<organism evidence="2 3">
    <name type="scientific">Gelatiniphilus marinus</name>
    <dbReference type="NCBI Taxonomy" id="1759464"/>
    <lineage>
        <taxon>Bacteria</taxon>
        <taxon>Pseudomonadati</taxon>
        <taxon>Bacteroidota</taxon>
        <taxon>Flavobacteriia</taxon>
        <taxon>Flavobacteriales</taxon>
        <taxon>Flavobacteriaceae</taxon>
        <taxon>Gelatiniphilus</taxon>
    </lineage>
</organism>
<keyword evidence="3" id="KW-1185">Reference proteome</keyword>
<evidence type="ECO:0000313" key="2">
    <source>
        <dbReference type="EMBL" id="MFD2535305.1"/>
    </source>
</evidence>
<proteinExistence type="predicted"/>
<comment type="caution">
    <text evidence="2">The sequence shown here is derived from an EMBL/GenBank/DDBJ whole genome shotgun (WGS) entry which is preliminary data.</text>
</comment>
<dbReference type="Proteomes" id="UP001597441">
    <property type="component" value="Unassembled WGS sequence"/>
</dbReference>
<reference evidence="3" key="1">
    <citation type="journal article" date="2019" name="Int. J. Syst. Evol. Microbiol.">
        <title>The Global Catalogue of Microorganisms (GCM) 10K type strain sequencing project: providing services to taxonomists for standard genome sequencing and annotation.</title>
        <authorList>
            <consortium name="The Broad Institute Genomics Platform"/>
            <consortium name="The Broad Institute Genome Sequencing Center for Infectious Disease"/>
            <person name="Wu L."/>
            <person name="Ma J."/>
        </authorList>
    </citation>
    <scope>NUCLEOTIDE SEQUENCE [LARGE SCALE GENOMIC DNA]</scope>
    <source>
        <strain evidence="3">KCTC 42903</strain>
    </source>
</reference>
<evidence type="ECO:0000313" key="3">
    <source>
        <dbReference type="Proteomes" id="UP001597441"/>
    </source>
</evidence>
<gene>
    <name evidence="2" type="ORF">ACFSQS_09355</name>
</gene>
<evidence type="ECO:0000259" key="1">
    <source>
        <dbReference type="PROSITE" id="PS50925"/>
    </source>
</evidence>
<dbReference type="Gene3D" id="3.30.70.100">
    <property type="match status" value="1"/>
</dbReference>
<dbReference type="PROSITE" id="PS50925">
    <property type="entry name" value="BLUF"/>
    <property type="match status" value="1"/>
</dbReference>
<dbReference type="Pfam" id="PF04940">
    <property type="entry name" value="BLUF"/>
    <property type="match status" value="1"/>
</dbReference>
<dbReference type="EMBL" id="JBHULK010000003">
    <property type="protein sequence ID" value="MFD2535305.1"/>
    <property type="molecule type" value="Genomic_DNA"/>
</dbReference>